<keyword evidence="3" id="KW-1185">Reference proteome</keyword>
<dbReference type="EMBL" id="FOYM01000011">
    <property type="protein sequence ID" value="SFR05296.1"/>
    <property type="molecule type" value="Genomic_DNA"/>
</dbReference>
<evidence type="ECO:0000259" key="1">
    <source>
        <dbReference type="PROSITE" id="PS50851"/>
    </source>
</evidence>
<feature type="domain" description="CheW-like" evidence="1">
    <location>
        <begin position="4"/>
        <end position="138"/>
    </location>
</feature>
<protein>
    <submittedName>
        <fullName evidence="2">Purine-binding chemotaxis protein CheW</fullName>
    </submittedName>
</protein>
<dbReference type="STRING" id="39060.SAMN05660706_111119"/>
<dbReference type="AlphaFoldDB" id="A0A1I6DIN4"/>
<dbReference type="GO" id="GO:0005829">
    <property type="term" value="C:cytosol"/>
    <property type="evidence" value="ECO:0007669"/>
    <property type="project" value="TreeGrafter"/>
</dbReference>
<dbReference type="InterPro" id="IPR036061">
    <property type="entry name" value="CheW-like_dom_sf"/>
</dbReference>
<dbReference type="Gene3D" id="2.30.30.40">
    <property type="entry name" value="SH3 Domains"/>
    <property type="match status" value="1"/>
</dbReference>
<evidence type="ECO:0000313" key="3">
    <source>
        <dbReference type="Proteomes" id="UP000199584"/>
    </source>
</evidence>
<organism evidence="2 3">
    <name type="scientific">Desulfoscipio geothermicus DSM 3669</name>
    <dbReference type="NCBI Taxonomy" id="1121426"/>
    <lineage>
        <taxon>Bacteria</taxon>
        <taxon>Bacillati</taxon>
        <taxon>Bacillota</taxon>
        <taxon>Clostridia</taxon>
        <taxon>Eubacteriales</taxon>
        <taxon>Desulfallaceae</taxon>
        <taxon>Desulfoscipio</taxon>
    </lineage>
</organism>
<dbReference type="InterPro" id="IPR039315">
    <property type="entry name" value="CheW"/>
</dbReference>
<dbReference type="SMART" id="SM00260">
    <property type="entry name" value="CheW"/>
    <property type="match status" value="1"/>
</dbReference>
<dbReference type="PANTHER" id="PTHR22617">
    <property type="entry name" value="CHEMOTAXIS SENSOR HISTIDINE KINASE-RELATED"/>
    <property type="match status" value="1"/>
</dbReference>
<dbReference type="Pfam" id="PF01584">
    <property type="entry name" value="CheW"/>
    <property type="match status" value="1"/>
</dbReference>
<dbReference type="GO" id="GO:0006935">
    <property type="term" value="P:chemotaxis"/>
    <property type="evidence" value="ECO:0007669"/>
    <property type="project" value="InterPro"/>
</dbReference>
<sequence>MVINDQLVVFGISNQRYALPINNVSEIIRMMEITKIPNTQYYYKGIINLRGSIVPVMSLNLRLGLEESELGEDSRIIVTELDGRKLGLIVDNVYSVTRYSEDKVEKPESVSNENHFVEGIVHHEDDMILLLNLHEIMD</sequence>
<dbReference type="Gene3D" id="2.40.50.180">
    <property type="entry name" value="CheA-289, Domain 4"/>
    <property type="match status" value="1"/>
</dbReference>
<accession>A0A1I6DIN4</accession>
<proteinExistence type="predicted"/>
<dbReference type="Proteomes" id="UP000199584">
    <property type="component" value="Unassembled WGS sequence"/>
</dbReference>
<evidence type="ECO:0000313" key="2">
    <source>
        <dbReference type="EMBL" id="SFR05296.1"/>
    </source>
</evidence>
<dbReference type="PANTHER" id="PTHR22617:SF43">
    <property type="entry name" value="PROTEIN PILI"/>
    <property type="match status" value="1"/>
</dbReference>
<dbReference type="OrthoDB" id="9794382at2"/>
<dbReference type="SUPFAM" id="SSF50341">
    <property type="entry name" value="CheW-like"/>
    <property type="match status" value="1"/>
</dbReference>
<dbReference type="InterPro" id="IPR002545">
    <property type="entry name" value="CheW-lke_dom"/>
</dbReference>
<reference evidence="3" key="1">
    <citation type="submission" date="2016-10" db="EMBL/GenBank/DDBJ databases">
        <authorList>
            <person name="Varghese N."/>
            <person name="Submissions S."/>
        </authorList>
    </citation>
    <scope>NUCLEOTIDE SEQUENCE [LARGE SCALE GENOMIC DNA]</scope>
    <source>
        <strain evidence="3">DSM 3669</strain>
    </source>
</reference>
<dbReference type="PROSITE" id="PS50851">
    <property type="entry name" value="CHEW"/>
    <property type="match status" value="1"/>
</dbReference>
<name>A0A1I6DIN4_9FIRM</name>
<gene>
    <name evidence="2" type="ORF">SAMN05660706_111119</name>
</gene>
<dbReference type="GO" id="GO:0007165">
    <property type="term" value="P:signal transduction"/>
    <property type="evidence" value="ECO:0007669"/>
    <property type="project" value="InterPro"/>
</dbReference>